<comment type="caution">
    <text evidence="1">The sequence shown here is derived from an EMBL/GenBank/DDBJ whole genome shotgun (WGS) entry which is preliminary data.</text>
</comment>
<reference evidence="1 2" key="1">
    <citation type="submission" date="2024-01" db="EMBL/GenBank/DDBJ databases">
        <title>A draft genome for the cacao thread blight pathogen Marasmiellus scandens.</title>
        <authorList>
            <person name="Baruah I.K."/>
            <person name="Leung J."/>
            <person name="Bukari Y."/>
            <person name="Amoako-Attah I."/>
            <person name="Meinhardt L.W."/>
            <person name="Bailey B.A."/>
            <person name="Cohen S.P."/>
        </authorList>
    </citation>
    <scope>NUCLEOTIDE SEQUENCE [LARGE SCALE GENOMIC DNA]</scope>
    <source>
        <strain evidence="1 2">GH-19</strain>
    </source>
</reference>
<protein>
    <submittedName>
        <fullName evidence="1">Uncharacterized protein</fullName>
    </submittedName>
</protein>
<name>A0ABR1JDH4_9AGAR</name>
<sequence>MSSVQPVSRFVVSSFERNRSKLTSADIGFTELFVPMAVIIRKKRIRYLFQRTSASCIGGSDERCGMDCDLPRILRLFSDSKPDAPRKKILQRQFSCS</sequence>
<evidence type="ECO:0000313" key="2">
    <source>
        <dbReference type="Proteomes" id="UP001498398"/>
    </source>
</evidence>
<organism evidence="1 2">
    <name type="scientific">Marasmiellus scandens</name>
    <dbReference type="NCBI Taxonomy" id="2682957"/>
    <lineage>
        <taxon>Eukaryota</taxon>
        <taxon>Fungi</taxon>
        <taxon>Dikarya</taxon>
        <taxon>Basidiomycota</taxon>
        <taxon>Agaricomycotina</taxon>
        <taxon>Agaricomycetes</taxon>
        <taxon>Agaricomycetidae</taxon>
        <taxon>Agaricales</taxon>
        <taxon>Marasmiineae</taxon>
        <taxon>Omphalotaceae</taxon>
        <taxon>Marasmiellus</taxon>
    </lineage>
</organism>
<proteinExistence type="predicted"/>
<accession>A0ABR1JDH4</accession>
<gene>
    <name evidence="1" type="ORF">VKT23_011757</name>
</gene>
<dbReference type="EMBL" id="JBANRG010000026">
    <property type="protein sequence ID" value="KAK7453480.1"/>
    <property type="molecule type" value="Genomic_DNA"/>
</dbReference>
<dbReference type="Proteomes" id="UP001498398">
    <property type="component" value="Unassembled WGS sequence"/>
</dbReference>
<keyword evidence="2" id="KW-1185">Reference proteome</keyword>
<evidence type="ECO:0000313" key="1">
    <source>
        <dbReference type="EMBL" id="KAK7453480.1"/>
    </source>
</evidence>